<evidence type="ECO:0000313" key="1">
    <source>
        <dbReference type="EMBL" id="CAB4202337.1"/>
    </source>
</evidence>
<accession>A0A6J5SZB2</accession>
<sequence>MTHPTSTPEDADDLSFEDRLSIELSYCMVAALPCSETQRRITAMFDERDRKSRLLSPAIGADPAPENDEKLAEILGLRLCFSQLMSEVRIVQNSAIVPLETWNAVQKRIREPMLAGYAMDEMVRLRTLTASQATETVTRDGVIEECAREVQRVINSVHPSSGVAPQLVLSFLHKAKDNIRALMLP</sequence>
<reference evidence="2" key="1">
    <citation type="submission" date="2020-05" db="EMBL/GenBank/DDBJ databases">
        <authorList>
            <person name="Chiriac C."/>
            <person name="Salcher M."/>
            <person name="Ghai R."/>
            <person name="Kavagutti S V."/>
        </authorList>
    </citation>
    <scope>NUCLEOTIDE SEQUENCE</scope>
</reference>
<protein>
    <submittedName>
        <fullName evidence="2">Uncharacterized protein</fullName>
    </submittedName>
</protein>
<gene>
    <name evidence="1" type="ORF">UFOVP1376_9</name>
    <name evidence="2" type="ORF">UFOVP1623_54</name>
</gene>
<proteinExistence type="predicted"/>
<dbReference type="EMBL" id="LR797312">
    <property type="protein sequence ID" value="CAB4202337.1"/>
    <property type="molecule type" value="Genomic_DNA"/>
</dbReference>
<evidence type="ECO:0000313" key="2">
    <source>
        <dbReference type="EMBL" id="CAB4220873.1"/>
    </source>
</evidence>
<name>A0A6J5SZB2_9CAUD</name>
<dbReference type="EMBL" id="LR797491">
    <property type="protein sequence ID" value="CAB4220873.1"/>
    <property type="molecule type" value="Genomic_DNA"/>
</dbReference>
<organism evidence="2">
    <name type="scientific">uncultured Caudovirales phage</name>
    <dbReference type="NCBI Taxonomy" id="2100421"/>
    <lineage>
        <taxon>Viruses</taxon>
        <taxon>Duplodnaviria</taxon>
        <taxon>Heunggongvirae</taxon>
        <taxon>Uroviricota</taxon>
        <taxon>Caudoviricetes</taxon>
        <taxon>Peduoviridae</taxon>
        <taxon>Maltschvirus</taxon>
        <taxon>Maltschvirus maltsch</taxon>
    </lineage>
</organism>